<evidence type="ECO:0000256" key="1">
    <source>
        <dbReference type="SAM" id="MobiDB-lite"/>
    </source>
</evidence>
<protein>
    <submittedName>
        <fullName evidence="2">Uncharacterized protein</fullName>
    </submittedName>
</protein>
<dbReference type="STRING" id="159292.SAMN05192546_11187"/>
<organism evidence="2 3">
    <name type="scientific">Tindallia californiensis</name>
    <dbReference type="NCBI Taxonomy" id="159292"/>
    <lineage>
        <taxon>Bacteria</taxon>
        <taxon>Bacillati</taxon>
        <taxon>Bacillota</taxon>
        <taxon>Clostridia</taxon>
        <taxon>Peptostreptococcales</taxon>
        <taxon>Tindalliaceae</taxon>
        <taxon>Tindallia</taxon>
    </lineage>
</organism>
<proteinExistence type="predicted"/>
<evidence type="ECO:0000313" key="2">
    <source>
        <dbReference type="EMBL" id="SDZ19549.1"/>
    </source>
</evidence>
<feature type="region of interest" description="Disordered" evidence="1">
    <location>
        <begin position="1"/>
        <end position="22"/>
    </location>
</feature>
<reference evidence="2 3" key="1">
    <citation type="submission" date="2016-10" db="EMBL/GenBank/DDBJ databases">
        <authorList>
            <person name="de Groot N.N."/>
        </authorList>
    </citation>
    <scope>NUCLEOTIDE SEQUENCE [LARGE SCALE GENOMIC DNA]</scope>
    <source>
        <strain evidence="2 3">APO</strain>
    </source>
</reference>
<gene>
    <name evidence="2" type="ORF">SAMN05192546_11187</name>
</gene>
<dbReference type="AlphaFoldDB" id="A0A1H3R3M0"/>
<dbReference type="Proteomes" id="UP000199230">
    <property type="component" value="Unassembled WGS sequence"/>
</dbReference>
<sequence>MENTPNYVFKKPEPHENYNVSHQNDNMDLIDEALTPSADPDEAPTGLGPGKLYQWIGWITNRIKAITGKSNWWDAPSKTMEQLKNDHMTHKTEEMPHRFVDGGTTYTYGWRVENGDLQFIYEEV</sequence>
<dbReference type="OrthoDB" id="1933804at2"/>
<accession>A0A1H3R3M0</accession>
<name>A0A1H3R3M0_9FIRM</name>
<dbReference type="EMBL" id="FNPV01000011">
    <property type="protein sequence ID" value="SDZ19549.1"/>
    <property type="molecule type" value="Genomic_DNA"/>
</dbReference>
<keyword evidence="3" id="KW-1185">Reference proteome</keyword>
<dbReference type="RefSeq" id="WP_093315393.1">
    <property type="nucleotide sequence ID" value="NZ_FNPV01000011.1"/>
</dbReference>
<evidence type="ECO:0000313" key="3">
    <source>
        <dbReference type="Proteomes" id="UP000199230"/>
    </source>
</evidence>